<dbReference type="CDD" id="cd06421">
    <property type="entry name" value="CESA_CelA_like"/>
    <property type="match status" value="1"/>
</dbReference>
<comment type="function">
    <text evidence="11">Catalytic subunit of cellulose synthase. It polymerizes uridine 5'-diphosphate glucose to cellulose.</text>
</comment>
<dbReference type="GO" id="GO:0006011">
    <property type="term" value="P:UDP-alpha-D-glucose metabolic process"/>
    <property type="evidence" value="ECO:0007669"/>
    <property type="project" value="InterPro"/>
</dbReference>
<dbReference type="Pfam" id="PF00535">
    <property type="entry name" value="Glycos_transf_2"/>
    <property type="match status" value="1"/>
</dbReference>
<evidence type="ECO:0000256" key="2">
    <source>
        <dbReference type="ARBA" id="ARBA00022475"/>
    </source>
</evidence>
<feature type="transmembrane region" description="Helical" evidence="11">
    <location>
        <begin position="727"/>
        <end position="746"/>
    </location>
</feature>
<dbReference type="PANTHER" id="PTHR43867">
    <property type="entry name" value="CELLULOSE SYNTHASE CATALYTIC SUBUNIT A [UDP-FORMING]"/>
    <property type="match status" value="1"/>
</dbReference>
<keyword evidence="15" id="KW-1185">Reference proteome</keyword>
<keyword evidence="2 11" id="KW-1003">Cell membrane</keyword>
<dbReference type="UniPathway" id="UPA00694"/>
<comment type="cofactor">
    <cofactor evidence="11">
        <name>Mg(2+)</name>
        <dbReference type="ChEBI" id="CHEBI:18420"/>
    </cofactor>
</comment>
<dbReference type="RefSeq" id="WP_131992344.1">
    <property type="nucleotide sequence ID" value="NZ_SMGK01000001.1"/>
</dbReference>
<feature type="transmembrane region" description="Helical" evidence="11">
    <location>
        <begin position="108"/>
        <end position="128"/>
    </location>
</feature>
<dbReference type="InterPro" id="IPR009875">
    <property type="entry name" value="PilZ_domain"/>
</dbReference>
<dbReference type="OrthoDB" id="154460at2"/>
<proteinExistence type="predicted"/>
<dbReference type="SUPFAM" id="SSF53448">
    <property type="entry name" value="Nucleotide-diphospho-sugar transferases"/>
    <property type="match status" value="1"/>
</dbReference>
<dbReference type="GO" id="GO:0016760">
    <property type="term" value="F:cellulose synthase (UDP-forming) activity"/>
    <property type="evidence" value="ECO:0007669"/>
    <property type="project" value="UniProtKB-EC"/>
</dbReference>
<dbReference type="PRINTS" id="PR01439">
    <property type="entry name" value="CELLSNTHASEA"/>
</dbReference>
<comment type="subcellular location">
    <subcellularLocation>
        <location evidence="1">Cell inner membrane</location>
        <topology evidence="1">Multi-pass membrane protein</topology>
    </subcellularLocation>
</comment>
<feature type="transmembrane region" description="Helical" evidence="11">
    <location>
        <begin position="12"/>
        <end position="36"/>
    </location>
</feature>
<evidence type="ECO:0000256" key="6">
    <source>
        <dbReference type="ARBA" id="ARBA00022692"/>
    </source>
</evidence>
<evidence type="ECO:0000313" key="15">
    <source>
        <dbReference type="Proteomes" id="UP000295210"/>
    </source>
</evidence>
<dbReference type="InterPro" id="IPR001173">
    <property type="entry name" value="Glyco_trans_2-like"/>
</dbReference>
<evidence type="ECO:0000256" key="1">
    <source>
        <dbReference type="ARBA" id="ARBA00004429"/>
    </source>
</evidence>
<comment type="catalytic activity">
    <reaction evidence="10 11">
        <text>[(1-&gt;4)-beta-D-glucosyl](n) + UDP-alpha-D-glucose = [(1-&gt;4)-beta-D-glucosyl](n+1) + UDP + H(+)</text>
        <dbReference type="Rhea" id="RHEA:19929"/>
        <dbReference type="Rhea" id="RHEA-COMP:10033"/>
        <dbReference type="Rhea" id="RHEA-COMP:10034"/>
        <dbReference type="ChEBI" id="CHEBI:15378"/>
        <dbReference type="ChEBI" id="CHEBI:18246"/>
        <dbReference type="ChEBI" id="CHEBI:58223"/>
        <dbReference type="ChEBI" id="CHEBI:58885"/>
        <dbReference type="EC" id="2.4.1.12"/>
    </reaction>
</comment>
<feature type="domain" description="Glycosyltransferase 2-like" evidence="12">
    <location>
        <begin position="154"/>
        <end position="324"/>
    </location>
</feature>
<dbReference type="PANTHER" id="PTHR43867:SF2">
    <property type="entry name" value="CELLULOSE SYNTHASE CATALYTIC SUBUNIT A [UDP-FORMING]"/>
    <property type="match status" value="1"/>
</dbReference>
<dbReference type="Pfam" id="PF07238">
    <property type="entry name" value="PilZ"/>
    <property type="match status" value="1"/>
</dbReference>
<evidence type="ECO:0000256" key="5">
    <source>
        <dbReference type="ARBA" id="ARBA00022679"/>
    </source>
</evidence>
<dbReference type="InterPro" id="IPR003919">
    <property type="entry name" value="Cell_synth_A"/>
</dbReference>
<comment type="caution">
    <text evidence="14">The sequence shown here is derived from an EMBL/GenBank/DDBJ whole genome shotgun (WGS) entry which is preliminary data.</text>
</comment>
<keyword evidence="3 11" id="KW-0997">Cell inner membrane</keyword>
<evidence type="ECO:0000256" key="10">
    <source>
        <dbReference type="ARBA" id="ARBA00048682"/>
    </source>
</evidence>
<keyword evidence="9 11" id="KW-0472">Membrane</keyword>
<dbReference type="NCBIfam" id="TIGR03030">
    <property type="entry name" value="CelA"/>
    <property type="match status" value="1"/>
</dbReference>
<accession>A0A4R1LBT4</accession>
<dbReference type="SUPFAM" id="SSF141371">
    <property type="entry name" value="PilZ domain-like"/>
    <property type="match status" value="1"/>
</dbReference>
<name>A0A4R1LBT4_9BACT</name>
<dbReference type="Gene3D" id="2.40.10.220">
    <property type="entry name" value="predicted glycosyltransferase like domains"/>
    <property type="match status" value="1"/>
</dbReference>
<dbReference type="EMBL" id="SMGK01000001">
    <property type="protein sequence ID" value="TCK75946.1"/>
    <property type="molecule type" value="Genomic_DNA"/>
</dbReference>
<keyword evidence="7 11" id="KW-0135">Cellulose biosynthesis</keyword>
<feature type="transmembrane region" description="Helical" evidence="11">
    <location>
        <begin position="433"/>
        <end position="452"/>
    </location>
</feature>
<evidence type="ECO:0000259" key="12">
    <source>
        <dbReference type="Pfam" id="PF00535"/>
    </source>
</evidence>
<feature type="transmembrane region" description="Helical" evidence="11">
    <location>
        <begin position="512"/>
        <end position="532"/>
    </location>
</feature>
<evidence type="ECO:0000256" key="7">
    <source>
        <dbReference type="ARBA" id="ARBA00022916"/>
    </source>
</evidence>
<evidence type="ECO:0000256" key="9">
    <source>
        <dbReference type="ARBA" id="ARBA00023136"/>
    </source>
</evidence>
<keyword evidence="4 11" id="KW-0328">Glycosyltransferase</keyword>
<dbReference type="Gene3D" id="3.90.550.10">
    <property type="entry name" value="Spore Coat Polysaccharide Biosynthesis Protein SpsA, Chain A"/>
    <property type="match status" value="1"/>
</dbReference>
<keyword evidence="5 11" id="KW-0808">Transferase</keyword>
<comment type="pathway">
    <text evidence="11">Glycan metabolism; bacterial cellulose biosynthesis.</text>
</comment>
<dbReference type="EC" id="2.4.1.12" evidence="11"/>
<feature type="transmembrane region" description="Helical" evidence="11">
    <location>
        <begin position="1431"/>
        <end position="1452"/>
    </location>
</feature>
<dbReference type="InterPro" id="IPR018513">
    <property type="entry name" value="Cell_synthase_bac"/>
</dbReference>
<evidence type="ECO:0000259" key="13">
    <source>
        <dbReference type="Pfam" id="PF07238"/>
    </source>
</evidence>
<dbReference type="InterPro" id="IPR029044">
    <property type="entry name" value="Nucleotide-diphossugar_trans"/>
</dbReference>
<dbReference type="Proteomes" id="UP000295210">
    <property type="component" value="Unassembled WGS sequence"/>
</dbReference>
<feature type="domain" description="PilZ" evidence="13">
    <location>
        <begin position="578"/>
        <end position="670"/>
    </location>
</feature>
<protein>
    <recommendedName>
        <fullName evidence="11">Cellulose synthase catalytic subunit [UDP-forming]</fullName>
        <ecNumber evidence="11">2.4.1.12</ecNumber>
    </recommendedName>
</protein>
<feature type="transmembrane region" description="Helical" evidence="11">
    <location>
        <begin position="42"/>
        <end position="60"/>
    </location>
</feature>
<evidence type="ECO:0000256" key="8">
    <source>
        <dbReference type="ARBA" id="ARBA00022989"/>
    </source>
</evidence>
<keyword evidence="6 11" id="KW-0812">Transmembrane</keyword>
<evidence type="ECO:0000256" key="3">
    <source>
        <dbReference type="ARBA" id="ARBA00022519"/>
    </source>
</evidence>
<evidence type="ECO:0000256" key="4">
    <source>
        <dbReference type="ARBA" id="ARBA00022676"/>
    </source>
</evidence>
<reference evidence="14 15" key="1">
    <citation type="submission" date="2019-03" db="EMBL/GenBank/DDBJ databases">
        <title>Genomic Encyclopedia of Type Strains, Phase IV (KMG-IV): sequencing the most valuable type-strain genomes for metagenomic binning, comparative biology and taxonomic classification.</title>
        <authorList>
            <person name="Goeker M."/>
        </authorList>
    </citation>
    <scope>NUCLEOTIDE SEQUENCE [LARGE SCALE GENOMIC DNA]</scope>
    <source>
        <strain evidence="14 15">DSM 103428</strain>
    </source>
</reference>
<keyword evidence="11" id="KW-0973">c-di-GMP</keyword>
<dbReference type="GO" id="GO:0035438">
    <property type="term" value="F:cyclic-di-GMP binding"/>
    <property type="evidence" value="ECO:0007669"/>
    <property type="project" value="InterPro"/>
</dbReference>
<feature type="transmembrane region" description="Helical" evidence="11">
    <location>
        <begin position="552"/>
        <end position="573"/>
    </location>
</feature>
<gene>
    <name evidence="14" type="ORF">C7378_0950</name>
</gene>
<feature type="transmembrane region" description="Helical" evidence="11">
    <location>
        <begin position="408"/>
        <end position="427"/>
    </location>
</feature>
<dbReference type="InterPro" id="IPR050321">
    <property type="entry name" value="Glycosyltr_2/OpgH_subfam"/>
</dbReference>
<dbReference type="Gene3D" id="2.60.120.260">
    <property type="entry name" value="Galactose-binding domain-like"/>
    <property type="match status" value="2"/>
</dbReference>
<evidence type="ECO:0000313" key="14">
    <source>
        <dbReference type="EMBL" id="TCK75946.1"/>
    </source>
</evidence>
<dbReference type="GO" id="GO:0030244">
    <property type="term" value="P:cellulose biosynthetic process"/>
    <property type="evidence" value="ECO:0007669"/>
    <property type="project" value="UniProtKB-KW"/>
</dbReference>
<sequence>MTSRLFSALESGDGFFPSLIRFLLMLSGLIGFAFFATVQLTWPQQAVMGLVLLILGMWLARSSDSYLITLTLMMMSMFSTVRYAWWRIGTVIGFFHDPGNKWGPLDALFIWVLVAAEAYAFVILFFGYMQTIWPLRRAPVPMPEDPEDWPDVDLVIPTYNEPLSVVRYTALAAMNIDWPSDRLHVYILDDGKREEFRRFAEEAGIGYMTRDDNAHAKAGNINRALKKLHSPYVAIFDCDHVPTRSFLQVTMGWFQRDKNLAMLQTPHHFYSPDPFERNLHQFRTIPNEGELFYGIVQDGNDFWNATFFCGSCAVLRRTALDEIGGIAVETVTEDAHTSLRMQMNGWNTAYINIPQAAGLATERLSGHVKQRIRWARGMIQILRTDNPLFAKGLKLPQRLCYFNAMTHFMYAMPRLIFLTAPLIYLLLSHTNVPGYWAAIFAYALPHLTLSNITNSRIQGQHRHSFWNEIYETVLSPYILLPTLLAMVNPKLGKFNVTDKGGTVNRTYFDSRIAQPFIVMLVFNFIGLLSVLPRFVHIPGFNWLWDGTHPGTIVMNALWTVFNIIILGTATAVARESQQRREQVRIAVQVPAKIKLAEGTLISGETIDVSSGGAALTMSESVPLKMGDTTRIIFPLHIGDADLPSTVVGHSGNMLRLQFDDLTIFEEELLTMVLYSRADTWLGWGESREADQPMRSFFRIVQLSGLGLREAFNTVTFRKPKKARSRNLAVERVAPLLLAMALLGGAASTARAANIPTPSATATQTAGAFTSQFTLKDIGLSQPLEMRGIDSRRDLSFSLPQNEIVRQASLHVIYHFSPGLIAHLSHIKVMLNGTLFATLQAPEPGPDHDAILNATLTLPAELLVRNNQLSFEFIGHYVMTCEDPANTALWSRVDNNSTISMSGDMLPLADDLKVLPLPFFDSALTTPPVVPIVFSAQPSAKALEAAGIVTSYFGMLGDYRAMRFPVSIGSIPRGNAILIAENSGTLPAGANLPSVNGPTLAIRANPSDPYGKLLIVTGGDQDQLLTAARALAMGWNGLQGATVTINSFLPPQLREADDAPRWARTDRNVPLWNYANVDSLQGDGSGPLNTYLRLPPDLYFADKSNVALSLDYRYNSIPIGPASSLQLRANDAYIASLPLVPAQQASKVNRIRVAVPAVDLRPFSNSLSFNFIFQLLKKPGCVDTTPINMQGSILRDSYLDLRGLPHWAALPDLELFSNSGFPFTRFADLSQTTIVLPDDASPQEIELYLTLLGHFGAQTGFPALRVTVANADAMQQGVDRDFLVIGANQDQPAFNKLSASMPALISPDGLKVQDTAGFFAQFRNAWWKMKPTEQSVSGVLETTGVADTVIEGMESPYSRGRSIVVIAVKDAAAFDPMMSAFLKNAQSSDISGTVSVLHGSDFQSFRIGDSVYHVGSLPWWNAINLWFTEVPWSMAFGIVFFSFIFAVWTRTWLRRRARLRLQIMEG</sequence>
<keyword evidence="8 11" id="KW-1133">Transmembrane helix</keyword>
<dbReference type="GO" id="GO:0005886">
    <property type="term" value="C:plasma membrane"/>
    <property type="evidence" value="ECO:0007669"/>
    <property type="project" value="UniProtKB-SubCell"/>
</dbReference>
<organism evidence="14 15">
    <name type="scientific">Acidipila rosea</name>
    <dbReference type="NCBI Taxonomy" id="768535"/>
    <lineage>
        <taxon>Bacteria</taxon>
        <taxon>Pseudomonadati</taxon>
        <taxon>Acidobacteriota</taxon>
        <taxon>Terriglobia</taxon>
        <taxon>Terriglobales</taxon>
        <taxon>Acidobacteriaceae</taxon>
        <taxon>Acidipila</taxon>
    </lineage>
</organism>
<evidence type="ECO:0000256" key="11">
    <source>
        <dbReference type="RuleBase" id="RU365020"/>
    </source>
</evidence>
<dbReference type="Pfam" id="PF03170">
    <property type="entry name" value="BcsB"/>
    <property type="match status" value="1"/>
</dbReference>